<evidence type="ECO:0000313" key="15">
    <source>
        <dbReference type="EMBL" id="SNY52928.1"/>
    </source>
</evidence>
<evidence type="ECO:0000256" key="13">
    <source>
        <dbReference type="SAM" id="Phobius"/>
    </source>
</evidence>
<keyword evidence="4" id="KW-1003">Cell membrane</keyword>
<gene>
    <name evidence="15" type="ORF">SAMN06297280_2257</name>
</gene>
<keyword evidence="11 13" id="KW-0472">Membrane</keyword>
<dbReference type="InterPro" id="IPR016174">
    <property type="entry name" value="Di-haem_cyt_TM"/>
</dbReference>
<dbReference type="SUPFAM" id="SSF81342">
    <property type="entry name" value="Transmembrane di-heme cytochromes"/>
    <property type="match status" value="1"/>
</dbReference>
<dbReference type="EMBL" id="OBEB01000004">
    <property type="protein sequence ID" value="SNY52928.1"/>
    <property type="molecule type" value="Genomic_DNA"/>
</dbReference>
<dbReference type="AlphaFoldDB" id="A0A285IY87"/>
<name>A0A285IY87_9GAMM</name>
<evidence type="ECO:0000259" key="14">
    <source>
        <dbReference type="Pfam" id="PF01292"/>
    </source>
</evidence>
<keyword evidence="3" id="KW-0813">Transport</keyword>
<evidence type="ECO:0000256" key="10">
    <source>
        <dbReference type="ARBA" id="ARBA00023004"/>
    </source>
</evidence>
<protein>
    <submittedName>
        <fullName evidence="15">Cytochrome b561</fullName>
    </submittedName>
</protein>
<feature type="domain" description="Cytochrome b561 bacterial/Ni-hydrogenase" evidence="14">
    <location>
        <begin position="6"/>
        <end position="174"/>
    </location>
</feature>
<evidence type="ECO:0000256" key="7">
    <source>
        <dbReference type="ARBA" id="ARBA00022723"/>
    </source>
</evidence>
<evidence type="ECO:0000256" key="1">
    <source>
        <dbReference type="ARBA" id="ARBA00001970"/>
    </source>
</evidence>
<sequence length="174" mass="20049">MSNSDRFSLSMRLFHWGMAALVLSMVAAGLLMVTSLQPWQLTLLNIHKAFGVVAILLVMARLINRLRHKLPALPHELPHWQKTVARASHWMLYFLLFAMPLSGYLMQYYAGRPIDIFGWFRLPAALQVDIHYYALFRELHGWMAVALISLIALHIGAALYHHFIRKDDVLKSML</sequence>
<feature type="transmembrane region" description="Helical" evidence="13">
    <location>
        <begin position="90"/>
        <end position="110"/>
    </location>
</feature>
<evidence type="ECO:0000256" key="9">
    <source>
        <dbReference type="ARBA" id="ARBA00022989"/>
    </source>
</evidence>
<comment type="subcellular location">
    <subcellularLocation>
        <location evidence="2">Cell membrane</location>
        <topology evidence="2">Multi-pass membrane protein</topology>
    </subcellularLocation>
</comment>
<dbReference type="OrthoDB" id="9793784at2"/>
<evidence type="ECO:0000313" key="16">
    <source>
        <dbReference type="Proteomes" id="UP000219353"/>
    </source>
</evidence>
<keyword evidence="10" id="KW-0408">Iron</keyword>
<dbReference type="GO" id="GO:0005886">
    <property type="term" value="C:plasma membrane"/>
    <property type="evidence" value="ECO:0007669"/>
    <property type="project" value="UniProtKB-SubCell"/>
</dbReference>
<comment type="cofactor">
    <cofactor evidence="1">
        <name>heme b</name>
        <dbReference type="ChEBI" id="CHEBI:60344"/>
    </cofactor>
</comment>
<evidence type="ECO:0000256" key="8">
    <source>
        <dbReference type="ARBA" id="ARBA00022982"/>
    </source>
</evidence>
<dbReference type="Proteomes" id="UP000219353">
    <property type="component" value="Unassembled WGS sequence"/>
</dbReference>
<accession>A0A285IY87</accession>
<feature type="transmembrane region" description="Helical" evidence="13">
    <location>
        <begin position="39"/>
        <end position="60"/>
    </location>
</feature>
<reference evidence="16" key="1">
    <citation type="submission" date="2017-09" db="EMBL/GenBank/DDBJ databases">
        <authorList>
            <person name="Varghese N."/>
            <person name="Submissions S."/>
        </authorList>
    </citation>
    <scope>NUCLEOTIDE SEQUENCE [LARGE SCALE GENOMIC DNA]</scope>
    <source>
        <strain evidence="16">CGMCC 1.12461</strain>
    </source>
</reference>
<dbReference type="InterPro" id="IPR011577">
    <property type="entry name" value="Cyt_b561_bac/Ni-Hgenase"/>
</dbReference>
<dbReference type="RefSeq" id="WP_097111491.1">
    <property type="nucleotide sequence ID" value="NZ_OBEB01000004.1"/>
</dbReference>
<proteinExistence type="inferred from homology"/>
<feature type="transmembrane region" description="Helical" evidence="13">
    <location>
        <begin position="12"/>
        <end position="33"/>
    </location>
</feature>
<evidence type="ECO:0000256" key="12">
    <source>
        <dbReference type="ARBA" id="ARBA00037975"/>
    </source>
</evidence>
<dbReference type="Gene3D" id="1.20.950.20">
    <property type="entry name" value="Transmembrane di-heme cytochromes, Chain C"/>
    <property type="match status" value="1"/>
</dbReference>
<dbReference type="GO" id="GO:0020037">
    <property type="term" value="F:heme binding"/>
    <property type="evidence" value="ECO:0007669"/>
    <property type="project" value="TreeGrafter"/>
</dbReference>
<organism evidence="15 16">
    <name type="scientific">Arsukibacterium tuosuense</name>
    <dbReference type="NCBI Taxonomy" id="1323745"/>
    <lineage>
        <taxon>Bacteria</taxon>
        <taxon>Pseudomonadati</taxon>
        <taxon>Pseudomonadota</taxon>
        <taxon>Gammaproteobacteria</taxon>
        <taxon>Chromatiales</taxon>
        <taxon>Chromatiaceae</taxon>
        <taxon>Arsukibacterium</taxon>
    </lineage>
</organism>
<comment type="similarity">
    <text evidence="12">Belongs to the cytochrome b561 family.</text>
</comment>
<keyword evidence="16" id="KW-1185">Reference proteome</keyword>
<keyword evidence="6 13" id="KW-0812">Transmembrane</keyword>
<evidence type="ECO:0000256" key="2">
    <source>
        <dbReference type="ARBA" id="ARBA00004651"/>
    </source>
</evidence>
<evidence type="ECO:0000256" key="6">
    <source>
        <dbReference type="ARBA" id="ARBA00022692"/>
    </source>
</evidence>
<evidence type="ECO:0000256" key="4">
    <source>
        <dbReference type="ARBA" id="ARBA00022475"/>
    </source>
</evidence>
<dbReference type="PANTHER" id="PTHR30529:SF6">
    <property type="entry name" value="BLL0291 PROTEIN"/>
    <property type="match status" value="1"/>
</dbReference>
<keyword evidence="5" id="KW-0349">Heme</keyword>
<dbReference type="GO" id="GO:0022904">
    <property type="term" value="P:respiratory electron transport chain"/>
    <property type="evidence" value="ECO:0007669"/>
    <property type="project" value="InterPro"/>
</dbReference>
<dbReference type="PANTHER" id="PTHR30529">
    <property type="entry name" value="CYTOCHROME B561"/>
    <property type="match status" value="1"/>
</dbReference>
<dbReference type="InterPro" id="IPR052168">
    <property type="entry name" value="Cytochrome_b561_oxidase"/>
</dbReference>
<dbReference type="GO" id="GO:0009055">
    <property type="term" value="F:electron transfer activity"/>
    <property type="evidence" value="ECO:0007669"/>
    <property type="project" value="InterPro"/>
</dbReference>
<evidence type="ECO:0000256" key="5">
    <source>
        <dbReference type="ARBA" id="ARBA00022617"/>
    </source>
</evidence>
<dbReference type="GO" id="GO:0046872">
    <property type="term" value="F:metal ion binding"/>
    <property type="evidence" value="ECO:0007669"/>
    <property type="project" value="UniProtKB-KW"/>
</dbReference>
<keyword evidence="9 13" id="KW-1133">Transmembrane helix</keyword>
<feature type="transmembrane region" description="Helical" evidence="13">
    <location>
        <begin position="142"/>
        <end position="164"/>
    </location>
</feature>
<evidence type="ECO:0000256" key="3">
    <source>
        <dbReference type="ARBA" id="ARBA00022448"/>
    </source>
</evidence>
<keyword evidence="7" id="KW-0479">Metal-binding</keyword>
<dbReference type="Pfam" id="PF01292">
    <property type="entry name" value="Ni_hydr_CYTB"/>
    <property type="match status" value="1"/>
</dbReference>
<evidence type="ECO:0000256" key="11">
    <source>
        <dbReference type="ARBA" id="ARBA00023136"/>
    </source>
</evidence>
<keyword evidence="8" id="KW-0249">Electron transport</keyword>